<organism evidence="1">
    <name type="scientific">Cacopsylla melanoneura</name>
    <dbReference type="NCBI Taxonomy" id="428564"/>
    <lineage>
        <taxon>Eukaryota</taxon>
        <taxon>Metazoa</taxon>
        <taxon>Ecdysozoa</taxon>
        <taxon>Arthropoda</taxon>
        <taxon>Hexapoda</taxon>
        <taxon>Insecta</taxon>
        <taxon>Pterygota</taxon>
        <taxon>Neoptera</taxon>
        <taxon>Paraneoptera</taxon>
        <taxon>Hemiptera</taxon>
        <taxon>Sternorrhyncha</taxon>
        <taxon>Psylloidea</taxon>
        <taxon>Psyllidae</taxon>
        <taxon>Psyllinae</taxon>
        <taxon>Cacopsylla</taxon>
    </lineage>
</organism>
<accession>A0A8D8ZGL1</accession>
<dbReference type="EMBL" id="HBUF01502585">
    <property type="protein sequence ID" value="CAG6745613.1"/>
    <property type="molecule type" value="Transcribed_RNA"/>
</dbReference>
<name>A0A8D8ZGL1_9HEMI</name>
<sequence length="117" mass="13398">MLGVLWYTQVGNHWFNSTYSRLPPVYTPKRLKIGTLLAAPGGGSQYQKDTSFQAKSPQTTVKALNTRATMSRKKFPENPLAYKSKANKMYSCIRIFINYYNSYFVSPEVMAFPIKRV</sequence>
<dbReference type="EMBL" id="HBUF01502584">
    <property type="protein sequence ID" value="CAG6745612.1"/>
    <property type="molecule type" value="Transcribed_RNA"/>
</dbReference>
<dbReference type="AlphaFoldDB" id="A0A8D8ZGL1"/>
<reference evidence="1" key="1">
    <citation type="submission" date="2021-05" db="EMBL/GenBank/DDBJ databases">
        <authorList>
            <person name="Alioto T."/>
            <person name="Alioto T."/>
            <person name="Gomez Garrido J."/>
        </authorList>
    </citation>
    <scope>NUCLEOTIDE SEQUENCE</scope>
</reference>
<proteinExistence type="predicted"/>
<protein>
    <submittedName>
        <fullName evidence="1">Uncharacterized protein</fullName>
    </submittedName>
</protein>
<evidence type="ECO:0000313" key="1">
    <source>
        <dbReference type="EMBL" id="CAG6745612.1"/>
    </source>
</evidence>